<reference evidence="1 2" key="1">
    <citation type="submission" date="2022-11" db="EMBL/GenBank/DDBJ databases">
        <title>Genome Sequencing of Nocardia sp. ON39_IFM12276 and assembly.</title>
        <authorList>
            <person name="Shimojima M."/>
            <person name="Toyokawa M."/>
            <person name="Uesaka K."/>
        </authorList>
    </citation>
    <scope>NUCLEOTIDE SEQUENCE [LARGE SCALE GENOMIC DNA]</scope>
    <source>
        <strain evidence="1 2">IFM 12276</strain>
    </source>
</reference>
<dbReference type="EMBL" id="AP026978">
    <property type="protein sequence ID" value="BDT99712.1"/>
    <property type="molecule type" value="Genomic_DNA"/>
</dbReference>
<sequence length="97" mass="10493">MFGTWELEGPGMVIETVAGSGVSAAEPASSPEHAAITELAANVPASRAKRPKGRLGWFVILSFSWESKPRFLGRPYRDRLASISDRRRRAAACLPAP</sequence>
<name>A0ABN6U381_9NOCA</name>
<proteinExistence type="predicted"/>
<accession>A0ABN6U381</accession>
<keyword evidence="2" id="KW-1185">Reference proteome</keyword>
<dbReference type="Proteomes" id="UP001317870">
    <property type="component" value="Chromosome"/>
</dbReference>
<organism evidence="1 2">
    <name type="scientific">Nocardia sputorum</name>
    <dbReference type="NCBI Taxonomy" id="2984338"/>
    <lineage>
        <taxon>Bacteria</taxon>
        <taxon>Bacillati</taxon>
        <taxon>Actinomycetota</taxon>
        <taxon>Actinomycetes</taxon>
        <taxon>Mycobacteriales</taxon>
        <taxon>Nocardiaceae</taxon>
        <taxon>Nocardia</taxon>
    </lineage>
</organism>
<protein>
    <submittedName>
        <fullName evidence="1">Uncharacterized protein</fullName>
    </submittedName>
</protein>
<gene>
    <name evidence="1" type="ORF">IFM12276_27410</name>
</gene>
<evidence type="ECO:0000313" key="1">
    <source>
        <dbReference type="EMBL" id="BDT99712.1"/>
    </source>
</evidence>
<evidence type="ECO:0000313" key="2">
    <source>
        <dbReference type="Proteomes" id="UP001317870"/>
    </source>
</evidence>